<evidence type="ECO:0000313" key="3">
    <source>
        <dbReference type="Proteomes" id="UP001198200"/>
    </source>
</evidence>
<dbReference type="PANTHER" id="PTHR12147">
    <property type="entry name" value="METALLOPEPTIDASE M28 FAMILY MEMBER"/>
    <property type="match status" value="1"/>
</dbReference>
<dbReference type="EMBL" id="JAJEQN010000031">
    <property type="protein sequence ID" value="MCC2222308.1"/>
    <property type="molecule type" value="Genomic_DNA"/>
</dbReference>
<organism evidence="2 3">
    <name type="scientific">Anthropogastromicrobium aceti</name>
    <dbReference type="NCBI Taxonomy" id="2981768"/>
    <lineage>
        <taxon>Bacteria</taxon>
        <taxon>Bacillati</taxon>
        <taxon>Bacillota</taxon>
        <taxon>Clostridia</taxon>
        <taxon>Lachnospirales</taxon>
        <taxon>Lachnospiraceae</taxon>
        <taxon>Anthropogastromicrobium</taxon>
    </lineage>
</organism>
<sequence length="419" mass="46591">MALFTENYQEEMMHILKDMAHVRISGTKEEADCAIYLQECCKKMGFETCLEAFQVEMCDIHEAVLTVDGKEIPCKGYRCAGSGTVEAPFYYMPNTDACSLAQCKGKIVMLDGGVGYWGYRDLIENGAVGIITYDGNANYADEDIDLRELRSFVREGSDNKKIPCVNINAKSAIKLVNQNAANAKIVLNQDEWMGDSHNVILDLPGETDEMIILSAHYDSTPLSQGVYDNMSGSVGLLGIADYFRQHPHHYSLRFLWCGSEERGLLGSKAYVAGHEEDLKKTVLNINLDMIGCIMGKFIACCTSEEKLVHYIEYLASETGFGMAARQGVYSSDSTPFADKGIPAVSFARIASGNTATIHNRYDTMDVMKAEHMAKDVAFITAFTEHMACAKHCPVSKEIPENMKEKLDIYLNRKRDNTSH</sequence>
<dbReference type="SUPFAM" id="SSF53187">
    <property type="entry name" value="Zn-dependent exopeptidases"/>
    <property type="match status" value="1"/>
</dbReference>
<dbReference type="RefSeq" id="WP_308732087.1">
    <property type="nucleotide sequence ID" value="NZ_JAJEQN010000031.1"/>
</dbReference>
<protein>
    <submittedName>
        <fullName evidence="2">DUF4910 domain-containing protein</fullName>
    </submittedName>
</protein>
<dbReference type="InterPro" id="IPR045175">
    <property type="entry name" value="M28_fam"/>
</dbReference>
<dbReference type="InterPro" id="IPR007484">
    <property type="entry name" value="Peptidase_M28"/>
</dbReference>
<dbReference type="GO" id="GO:0008235">
    <property type="term" value="F:metalloexopeptidase activity"/>
    <property type="evidence" value="ECO:0007669"/>
    <property type="project" value="InterPro"/>
</dbReference>
<comment type="caution">
    <text evidence="2">The sequence shown here is derived from an EMBL/GenBank/DDBJ whole genome shotgun (WGS) entry which is preliminary data.</text>
</comment>
<dbReference type="PANTHER" id="PTHR12147:SF26">
    <property type="entry name" value="PEPTIDASE M28 DOMAIN-CONTAINING PROTEIN"/>
    <property type="match status" value="1"/>
</dbReference>
<evidence type="ECO:0000313" key="2">
    <source>
        <dbReference type="EMBL" id="MCC2222308.1"/>
    </source>
</evidence>
<evidence type="ECO:0000259" key="1">
    <source>
        <dbReference type="Pfam" id="PF04389"/>
    </source>
</evidence>
<dbReference type="GO" id="GO:0006508">
    <property type="term" value="P:proteolysis"/>
    <property type="evidence" value="ECO:0007669"/>
    <property type="project" value="InterPro"/>
</dbReference>
<dbReference type="Gene3D" id="3.40.630.10">
    <property type="entry name" value="Zn peptidases"/>
    <property type="match status" value="1"/>
</dbReference>
<dbReference type="Gene3D" id="3.50.30.30">
    <property type="match status" value="1"/>
</dbReference>
<reference evidence="2 3" key="1">
    <citation type="submission" date="2021-10" db="EMBL/GenBank/DDBJ databases">
        <title>Anaerobic single-cell dispensing facilitates the cultivation of human gut bacteria.</title>
        <authorList>
            <person name="Afrizal A."/>
        </authorList>
    </citation>
    <scope>NUCLEOTIDE SEQUENCE [LARGE SCALE GENOMIC DNA]</scope>
    <source>
        <strain evidence="2 3">CLA-AA-H224</strain>
    </source>
</reference>
<proteinExistence type="predicted"/>
<keyword evidence="3" id="KW-1185">Reference proteome</keyword>
<name>A0AAE3JD49_9FIRM</name>
<gene>
    <name evidence="2" type="ORF">LKD48_11795</name>
</gene>
<feature type="domain" description="Peptidase M28" evidence="1">
    <location>
        <begin position="198"/>
        <end position="372"/>
    </location>
</feature>
<accession>A0AAE3JD49</accession>
<dbReference type="Pfam" id="PF04389">
    <property type="entry name" value="Peptidase_M28"/>
    <property type="match status" value="1"/>
</dbReference>
<dbReference type="Proteomes" id="UP001198200">
    <property type="component" value="Unassembled WGS sequence"/>
</dbReference>
<dbReference type="AlphaFoldDB" id="A0AAE3JD49"/>